<dbReference type="InterPro" id="IPR054283">
    <property type="entry name" value="DUF7017"/>
</dbReference>
<proteinExistence type="predicted"/>
<name>A0ABS9V4T3_9BACT</name>
<dbReference type="EMBL" id="JAKZGP010000076">
    <property type="protein sequence ID" value="MCH7411432.1"/>
    <property type="molecule type" value="Genomic_DNA"/>
</dbReference>
<accession>A0ABS9V4T3</accession>
<dbReference type="InterPro" id="IPR054427">
    <property type="entry name" value="S1CSD-TOTE-2"/>
</dbReference>
<gene>
    <name evidence="2" type="ORF">MM239_18730</name>
</gene>
<sequence length="538" mass="63501">MNQQHLKQLRVENRFEESYKLTRNELANRKHDVWARRNHSWSIYYLIKKHVQAGQTAQAKNYLNEFLALQMPNDEKLLYERMNYFQKVLDQGYLHVKQLVTEGKFEQAFELELKNENPDVEQLSWIVYYTLRSFNKDTKANLTLTKKLLHDFMERYKPSKKLVSRLLLQELIKTPSEFWINENQSIFLEKAGFFDILEGDDFQKQEWEGKKIISLAERLHISYSKALLRENAPEEKILNYIQELVEPILEKYPAMLYVPYFKAKLLLGTGDKEAGVRAFLPFAKRKASEFWVWQVFAEAYEAQDNLYFSCLCKAMTCRTKPEFLLNIQEKLISYLIAREKYAGAKSELEKMIKLREKHGWGMRSYHRKYLEAQWYVGTVSIPVRYQENLSKAEALLGIKPDEKLSVIVYHVNREKKTFSFLVENGKVGFGKYTQKPELWKVYALEGSFSKGDFFQVKHLTVHSTQEHALLQSVTGKFTKQDHNPFGFVDGKFVDPRLTKECNLKQNDWIKGKAVLAPVKGKKEWAWKMIDLQKTEKNE</sequence>
<dbReference type="RefSeq" id="WP_241349841.1">
    <property type="nucleotide sequence ID" value="NZ_JAKZGP010000076.1"/>
</dbReference>
<evidence type="ECO:0000313" key="3">
    <source>
        <dbReference type="Proteomes" id="UP001165489"/>
    </source>
</evidence>
<evidence type="ECO:0000313" key="2">
    <source>
        <dbReference type="EMBL" id="MCH7411432.1"/>
    </source>
</evidence>
<organism evidence="2 3">
    <name type="scientific">Belliella filtrata</name>
    <dbReference type="NCBI Taxonomy" id="2923435"/>
    <lineage>
        <taxon>Bacteria</taxon>
        <taxon>Pseudomonadati</taxon>
        <taxon>Bacteroidota</taxon>
        <taxon>Cytophagia</taxon>
        <taxon>Cytophagales</taxon>
        <taxon>Cyclobacteriaceae</taxon>
        <taxon>Belliella</taxon>
    </lineage>
</organism>
<keyword evidence="3" id="KW-1185">Reference proteome</keyword>
<protein>
    <recommendedName>
        <fullName evidence="1">TOTE conflict systems S1/CSD-like domain-containing protein</fullName>
    </recommendedName>
</protein>
<evidence type="ECO:0000259" key="1">
    <source>
        <dbReference type="Pfam" id="PF22707"/>
    </source>
</evidence>
<dbReference type="Pfam" id="PF22860">
    <property type="entry name" value="DUF7017"/>
    <property type="match status" value="1"/>
</dbReference>
<reference evidence="2" key="1">
    <citation type="submission" date="2022-03" db="EMBL/GenBank/DDBJ databases">
        <title>De novo assembled genomes of Belliella spp. (Cyclobacteriaceae) strains.</title>
        <authorList>
            <person name="Szabo A."/>
            <person name="Korponai K."/>
            <person name="Felfoldi T."/>
        </authorList>
    </citation>
    <scope>NUCLEOTIDE SEQUENCE</scope>
    <source>
        <strain evidence="2">DSM 111904</strain>
    </source>
</reference>
<dbReference type="Pfam" id="PF22707">
    <property type="entry name" value="S1CSD-TOTE-2"/>
    <property type="match status" value="1"/>
</dbReference>
<feature type="domain" description="TOTE conflict systems S1/CSD-like" evidence="1">
    <location>
        <begin position="472"/>
        <end position="530"/>
    </location>
</feature>
<dbReference type="Proteomes" id="UP001165489">
    <property type="component" value="Unassembled WGS sequence"/>
</dbReference>
<comment type="caution">
    <text evidence="2">The sequence shown here is derived from an EMBL/GenBank/DDBJ whole genome shotgun (WGS) entry which is preliminary data.</text>
</comment>